<keyword evidence="3" id="KW-1185">Reference proteome</keyword>
<reference evidence="2" key="1">
    <citation type="journal article" date="2022" name="Plant J.">
        <title>Strategies of tolerance reflected in two North American maple genomes.</title>
        <authorList>
            <person name="McEvoy S.L."/>
            <person name="Sezen U.U."/>
            <person name="Trouern-Trend A."/>
            <person name="McMahon S.M."/>
            <person name="Schaberg P.G."/>
            <person name="Yang J."/>
            <person name="Wegrzyn J.L."/>
            <person name="Swenson N.G."/>
        </authorList>
    </citation>
    <scope>NUCLEOTIDE SEQUENCE</scope>
    <source>
        <strain evidence="2">NS2018</strain>
    </source>
</reference>
<feature type="region of interest" description="Disordered" evidence="1">
    <location>
        <begin position="72"/>
        <end position="96"/>
    </location>
</feature>
<evidence type="ECO:0000256" key="1">
    <source>
        <dbReference type="SAM" id="MobiDB-lite"/>
    </source>
</evidence>
<gene>
    <name evidence="2" type="ORF">LWI29_017739</name>
</gene>
<name>A0AA39SED8_ACESA</name>
<sequence>MNDINHVLALLSEDFLEEIVDENSYLMSSLVSKSSNLAPRNVEVHMFTTGVYKTIDLATLNSYEDLLTQNGSSRVYQRNPQSNKTGIHQQRTNVCN</sequence>
<comment type="caution">
    <text evidence="2">The sequence shown here is derived from an EMBL/GenBank/DDBJ whole genome shotgun (WGS) entry which is preliminary data.</text>
</comment>
<protein>
    <submittedName>
        <fullName evidence="2">Uncharacterized protein</fullName>
    </submittedName>
</protein>
<dbReference type="EMBL" id="JAUESC010000381">
    <property type="protein sequence ID" value="KAK0589718.1"/>
    <property type="molecule type" value="Genomic_DNA"/>
</dbReference>
<evidence type="ECO:0000313" key="3">
    <source>
        <dbReference type="Proteomes" id="UP001168877"/>
    </source>
</evidence>
<dbReference type="Proteomes" id="UP001168877">
    <property type="component" value="Unassembled WGS sequence"/>
</dbReference>
<organism evidence="2 3">
    <name type="scientific">Acer saccharum</name>
    <name type="common">Sugar maple</name>
    <dbReference type="NCBI Taxonomy" id="4024"/>
    <lineage>
        <taxon>Eukaryota</taxon>
        <taxon>Viridiplantae</taxon>
        <taxon>Streptophyta</taxon>
        <taxon>Embryophyta</taxon>
        <taxon>Tracheophyta</taxon>
        <taxon>Spermatophyta</taxon>
        <taxon>Magnoliopsida</taxon>
        <taxon>eudicotyledons</taxon>
        <taxon>Gunneridae</taxon>
        <taxon>Pentapetalae</taxon>
        <taxon>rosids</taxon>
        <taxon>malvids</taxon>
        <taxon>Sapindales</taxon>
        <taxon>Sapindaceae</taxon>
        <taxon>Hippocastanoideae</taxon>
        <taxon>Acereae</taxon>
        <taxon>Acer</taxon>
    </lineage>
</organism>
<reference evidence="2" key="2">
    <citation type="submission" date="2023-06" db="EMBL/GenBank/DDBJ databases">
        <authorList>
            <person name="Swenson N.G."/>
            <person name="Wegrzyn J.L."/>
            <person name="Mcevoy S.L."/>
        </authorList>
    </citation>
    <scope>NUCLEOTIDE SEQUENCE</scope>
    <source>
        <strain evidence="2">NS2018</strain>
        <tissue evidence="2">Leaf</tissue>
    </source>
</reference>
<dbReference type="AlphaFoldDB" id="A0AA39SED8"/>
<proteinExistence type="predicted"/>
<accession>A0AA39SED8</accession>
<evidence type="ECO:0000313" key="2">
    <source>
        <dbReference type="EMBL" id="KAK0589718.1"/>
    </source>
</evidence>